<accession>A0A1F8FDY7</accession>
<reference evidence="1 2" key="1">
    <citation type="journal article" date="2016" name="Nat. Commun.">
        <title>Thousands of microbial genomes shed light on interconnected biogeochemical processes in an aquifer system.</title>
        <authorList>
            <person name="Anantharaman K."/>
            <person name="Brown C.T."/>
            <person name="Hug L.A."/>
            <person name="Sharon I."/>
            <person name="Castelle C.J."/>
            <person name="Probst A.J."/>
            <person name="Thomas B.C."/>
            <person name="Singh A."/>
            <person name="Wilkins M.J."/>
            <person name="Karaoz U."/>
            <person name="Brodie E.L."/>
            <person name="Williams K.H."/>
            <person name="Hubbard S.S."/>
            <person name="Banfield J.F."/>
        </authorList>
    </citation>
    <scope>NUCLEOTIDE SEQUENCE [LARGE SCALE GENOMIC DNA]</scope>
</reference>
<sequence>MPKKIFLLFFLLGLTGSLLFFPDNFFSKERLTSTITVSRAEENQIYPPAPWSLLDKILEDDPVLNAMTLKVGDTEIPYTEERSGRIFKRKDYEKEIALKLLDTSSGQTEIIKITKKGQQLVNPPGYLIEVVTRPSGIAWNAWNTSYKVVEPSHRVVIKNSYPVIKSLKKVTQTVTAKNGDKKKVVKTVPNIVENVVYAPYSDDLKTLAIQLKGRNDLAKIVQTARELLDQRGVYSKAVPDRLITAVLPAEFYLRRPVIEQSDLGEFVLDPEGTVSRFLVILATNEKRAWSETCNKSGACGLYQFTDNGLSGTYRTVVKKYPSAQLNKDFQVGASDQVNSAMAAMLLDDLNLAELVRKYGDKILNDPRLEEYLAASYNGAPRWVYKSLNATLGKNVAEWGRYLKSETKGFMTKLRFLVNNNLP</sequence>
<organism evidence="1 2">
    <name type="scientific">Candidatus Yanofskybacteria bacterium RIFCSPHIGHO2_02_FULL_43_15c</name>
    <dbReference type="NCBI Taxonomy" id="1802679"/>
    <lineage>
        <taxon>Bacteria</taxon>
        <taxon>Candidatus Yanofskyibacteriota</taxon>
    </lineage>
</organism>
<comment type="caution">
    <text evidence="1">The sequence shown here is derived from an EMBL/GenBank/DDBJ whole genome shotgun (WGS) entry which is preliminary data.</text>
</comment>
<dbReference type="EMBL" id="MGJT01000033">
    <property type="protein sequence ID" value="OGN11337.1"/>
    <property type="molecule type" value="Genomic_DNA"/>
</dbReference>
<evidence type="ECO:0008006" key="3">
    <source>
        <dbReference type="Google" id="ProtNLM"/>
    </source>
</evidence>
<dbReference type="AlphaFoldDB" id="A0A1F8FDY7"/>
<evidence type="ECO:0000313" key="2">
    <source>
        <dbReference type="Proteomes" id="UP000178197"/>
    </source>
</evidence>
<proteinExistence type="predicted"/>
<evidence type="ECO:0000313" key="1">
    <source>
        <dbReference type="EMBL" id="OGN11337.1"/>
    </source>
</evidence>
<dbReference type="Proteomes" id="UP000178197">
    <property type="component" value="Unassembled WGS sequence"/>
</dbReference>
<gene>
    <name evidence="1" type="ORF">A3C71_02015</name>
</gene>
<protein>
    <recommendedName>
        <fullName evidence="3">Transglycosylase SLT domain-containing protein</fullName>
    </recommendedName>
</protein>
<name>A0A1F8FDY7_9BACT</name>